<keyword evidence="3" id="KW-1185">Reference proteome</keyword>
<dbReference type="Proteomes" id="UP000184079">
    <property type="component" value="Unassembled WGS sequence"/>
</dbReference>
<dbReference type="Gene3D" id="1.10.10.2910">
    <property type="match status" value="1"/>
</dbReference>
<dbReference type="InterPro" id="IPR010359">
    <property type="entry name" value="IrrE_HExxH"/>
</dbReference>
<proteinExistence type="predicted"/>
<name>A0A1M5WX33_9BACI</name>
<evidence type="ECO:0000313" key="2">
    <source>
        <dbReference type="EMBL" id="SHH92040.1"/>
    </source>
</evidence>
<gene>
    <name evidence="2" type="ORF">SAMN05421807_11961</name>
</gene>
<reference evidence="3" key="1">
    <citation type="submission" date="2016-11" db="EMBL/GenBank/DDBJ databases">
        <authorList>
            <person name="Varghese N."/>
            <person name="Submissions S."/>
        </authorList>
    </citation>
    <scope>NUCLEOTIDE SEQUENCE [LARGE SCALE GENOMIC DNA]</scope>
    <source>
        <strain evidence="3">CGMCC 1.6496</strain>
    </source>
</reference>
<dbReference type="AlphaFoldDB" id="A0A1M5WX33"/>
<dbReference type="RefSeq" id="WP_073012467.1">
    <property type="nucleotide sequence ID" value="NZ_FQXD01000019.1"/>
</dbReference>
<feature type="domain" description="IrrE N-terminal-like" evidence="1">
    <location>
        <begin position="51"/>
        <end position="142"/>
    </location>
</feature>
<dbReference type="EMBL" id="FQXD01000019">
    <property type="protein sequence ID" value="SHH92040.1"/>
    <property type="molecule type" value="Genomic_DNA"/>
</dbReference>
<evidence type="ECO:0000259" key="1">
    <source>
        <dbReference type="Pfam" id="PF06114"/>
    </source>
</evidence>
<evidence type="ECO:0000313" key="3">
    <source>
        <dbReference type="Proteomes" id="UP000184079"/>
    </source>
</evidence>
<dbReference type="Pfam" id="PF06114">
    <property type="entry name" value="Peptidase_M78"/>
    <property type="match status" value="1"/>
</dbReference>
<protein>
    <recommendedName>
        <fullName evidence="1">IrrE N-terminal-like domain-containing protein</fullName>
    </recommendedName>
</protein>
<sequence length="152" mass="18490">MYLSRTEDYIQQLLLERHIRKPKDLTIENIASSLDVSVYYWEYSSECVYVNEKCLIFINYNRTPQEQWQEFGHEIAHYLWHAGRQEFLPTLFTELQEWQANYFSYHLCVPTFMLQRLKPKITPNMIVNTFQVEYHFACKRLEMYQSKQLASI</sequence>
<organism evidence="2 3">
    <name type="scientific">Virgibacillus chiguensis</name>
    <dbReference type="NCBI Taxonomy" id="411959"/>
    <lineage>
        <taxon>Bacteria</taxon>
        <taxon>Bacillati</taxon>
        <taxon>Bacillota</taxon>
        <taxon>Bacilli</taxon>
        <taxon>Bacillales</taxon>
        <taxon>Bacillaceae</taxon>
        <taxon>Virgibacillus</taxon>
    </lineage>
</organism>
<accession>A0A1M5WX33</accession>
<dbReference type="OrthoDB" id="2417909at2"/>